<dbReference type="GO" id="GO:0003887">
    <property type="term" value="F:DNA-directed DNA polymerase activity"/>
    <property type="evidence" value="ECO:0007669"/>
    <property type="project" value="UniProtKB-UniRule"/>
</dbReference>
<dbReference type="InterPro" id="IPR029460">
    <property type="entry name" value="DNAPol_HHH"/>
</dbReference>
<evidence type="ECO:0000256" key="10">
    <source>
        <dbReference type="ARBA" id="ARBA00022932"/>
    </source>
</evidence>
<dbReference type="Pfam" id="PF01336">
    <property type="entry name" value="tRNA_anti-codon"/>
    <property type="match status" value="1"/>
</dbReference>
<dbReference type="InterPro" id="IPR003141">
    <property type="entry name" value="Pol/His_phosphatase_N"/>
</dbReference>
<dbReference type="Pfam" id="PF07733">
    <property type="entry name" value="DNA_pol3_alpha"/>
    <property type="match status" value="1"/>
</dbReference>
<comment type="catalytic activity">
    <reaction evidence="12 13">
        <text>DNA(n) + a 2'-deoxyribonucleoside 5'-triphosphate = DNA(n+1) + diphosphate</text>
        <dbReference type="Rhea" id="RHEA:22508"/>
        <dbReference type="Rhea" id="RHEA-COMP:17339"/>
        <dbReference type="Rhea" id="RHEA-COMP:17340"/>
        <dbReference type="ChEBI" id="CHEBI:33019"/>
        <dbReference type="ChEBI" id="CHEBI:61560"/>
        <dbReference type="ChEBI" id="CHEBI:173112"/>
        <dbReference type="EC" id="2.7.7.7"/>
    </reaction>
</comment>
<dbReference type="InterPro" id="IPR023073">
    <property type="entry name" value="DnaE2"/>
</dbReference>
<dbReference type="OrthoDB" id="9803237at2"/>
<dbReference type="InterPro" id="IPR016195">
    <property type="entry name" value="Pol/histidinol_Pase-like"/>
</dbReference>
<evidence type="ECO:0000313" key="15">
    <source>
        <dbReference type="EMBL" id="RVU35607.1"/>
    </source>
</evidence>
<dbReference type="CDD" id="cd07434">
    <property type="entry name" value="PHP_PolIIIA_DnaE2"/>
    <property type="match status" value="1"/>
</dbReference>
<evidence type="ECO:0000256" key="5">
    <source>
        <dbReference type="ARBA" id="ARBA00022490"/>
    </source>
</evidence>
<keyword evidence="9 13" id="KW-0227">DNA damage</keyword>
<accession>A0A437QM86</accession>
<dbReference type="PANTHER" id="PTHR32294:SF4">
    <property type="entry name" value="ERROR-PRONE DNA POLYMERASE"/>
    <property type="match status" value="1"/>
</dbReference>
<evidence type="ECO:0000256" key="1">
    <source>
        <dbReference type="ARBA" id="ARBA00004496"/>
    </source>
</evidence>
<dbReference type="GO" id="GO:0006260">
    <property type="term" value="P:DNA replication"/>
    <property type="evidence" value="ECO:0007669"/>
    <property type="project" value="UniProtKB-KW"/>
</dbReference>
<dbReference type="SMART" id="SM00481">
    <property type="entry name" value="POLIIIAc"/>
    <property type="match status" value="1"/>
</dbReference>
<keyword evidence="10 13" id="KW-0239">DNA-directed DNA polymerase</keyword>
<evidence type="ECO:0000256" key="11">
    <source>
        <dbReference type="ARBA" id="ARBA00023204"/>
    </source>
</evidence>
<keyword evidence="6 13" id="KW-0808">Transferase</keyword>
<dbReference type="GO" id="GO:0008408">
    <property type="term" value="F:3'-5' exonuclease activity"/>
    <property type="evidence" value="ECO:0007669"/>
    <property type="project" value="InterPro"/>
</dbReference>
<comment type="similarity">
    <text evidence="2 13">Belongs to the DNA polymerase type-C family. DnaE2 subfamily.</text>
</comment>
<keyword evidence="16" id="KW-1185">Reference proteome</keyword>
<evidence type="ECO:0000256" key="2">
    <source>
        <dbReference type="ARBA" id="ARBA00007391"/>
    </source>
</evidence>
<name>A0A437QM86_9GAMM</name>
<protein>
    <recommendedName>
        <fullName evidence="4 13">Error-prone DNA polymerase</fullName>
        <ecNumber evidence="3 13">2.7.7.7</ecNumber>
    </recommendedName>
</protein>
<dbReference type="Pfam" id="PF02811">
    <property type="entry name" value="PHP"/>
    <property type="match status" value="1"/>
</dbReference>
<dbReference type="RefSeq" id="WP_127699787.1">
    <property type="nucleotide sequence ID" value="NZ_SACS01000014.1"/>
</dbReference>
<evidence type="ECO:0000256" key="9">
    <source>
        <dbReference type="ARBA" id="ARBA00022763"/>
    </source>
</evidence>
<evidence type="ECO:0000256" key="3">
    <source>
        <dbReference type="ARBA" id="ARBA00012417"/>
    </source>
</evidence>
<dbReference type="GO" id="GO:0006281">
    <property type="term" value="P:DNA repair"/>
    <property type="evidence" value="ECO:0007669"/>
    <property type="project" value="UniProtKB-UniRule"/>
</dbReference>
<reference evidence="15 16" key="1">
    <citation type="submission" date="2019-01" db="EMBL/GenBank/DDBJ databases">
        <authorList>
            <person name="Chen W.-M."/>
        </authorList>
    </citation>
    <scope>NUCLEOTIDE SEQUENCE [LARGE SCALE GENOMIC DNA]</scope>
    <source>
        <strain evidence="15 16">KYPC3</strain>
    </source>
</reference>
<sequence length="1087" mass="121209">MRYAELFCQSNFSFLTGASSPEQLVSTAASLGYQALALTDECSVAGVVRAHRQIKEQQLPIKLIVGAFFQYQSTLQLVLLCPDRTAYAELCRIITKARSRAVKGQYLLELWDLKSCRHCLVLWLPSGETATDHHWGEWLQKQVGQRLYLAQQRLLKADDAASQLYLQQLGHSFNLKSCAVGAVLMHDSAQLPLQHVLTAIRLGTTVAAAGLALEANAERSLRPIAKLQPLFSKALLEQSAAIADSCHFNLDSLQYEYPAELVPEGLSAIQYLKQLVAEGCLRRFKTGVPEDIQQLITKELQLIEELHYAYFFLTIADVVRFAQSQQILYQGRGSAANSVVCYCLEITAVDPRQISVLFERFISRERAEPPDIDVDFEHERREEIIQYIYQKYGRQRAALAATVISYRLRSSVRDVGKALGFHPTQLEHFLQQINRRDPHQPWYQQLAAVGFDLQSAMAQQFIQLVNQIRGFPRHLSQHVGGFVISAGPLYELVPVENAAMAERTVIQWDKDDLETLGLLKVDILALGMLTALRKTLQLVATEQQRPLQLADISRMGDDPAVYQMIQHANTVGLFQIESRAQMSMLPRLKPACFYDLVIQIAIVRPGPIQGGMVHPFLRRRSGLEAISYPSLALKEVLGRTMGVPIFQEQVIKLAMVAAGFSGGEADQLRRAMASWKKTGELTQFWPKLQQGMLARGYTEAYAKQIFQQICGFGEYGFPESHSASFALLAYASAWLKYYYPLEFFTCLLNSLPMGFYSASQLVQDATRQQLHILPVCIQHSAWDHQIEHLPACHSPDASQTMTSDRALRLGFRQIKGLNQQRCQHMVAMRPADGFTNLAALSHSGMRKDDLALLASSGALQLLSGHRYQSRWQLQDSLTDLPLFANTEQAAVAQAAAAYRHSKQLELLTEPKSAAPLPHQHKAGDLQLLTEDPEPPPDLDSAAFTLPAPAPIDDLIEDYARLGLSLHQHPMALLRQTGLPHKVKTAAQLNNLNDKTAVQVAGLVTARQSPGTAGGVTFVTLEDETGNVNLLVWRATAIAQKTPFLTARILWVHGMLQREGEVIHVIAGQLQSLDHLLPQLQSASRNFH</sequence>
<evidence type="ECO:0000313" key="16">
    <source>
        <dbReference type="Proteomes" id="UP000283077"/>
    </source>
</evidence>
<dbReference type="CDD" id="cd04485">
    <property type="entry name" value="DnaE_OBF"/>
    <property type="match status" value="1"/>
</dbReference>
<evidence type="ECO:0000259" key="14">
    <source>
        <dbReference type="SMART" id="SM00481"/>
    </source>
</evidence>
<keyword evidence="11 13" id="KW-0234">DNA repair</keyword>
<dbReference type="EMBL" id="SACS01000014">
    <property type="protein sequence ID" value="RVU35607.1"/>
    <property type="molecule type" value="Genomic_DNA"/>
</dbReference>
<evidence type="ECO:0000256" key="13">
    <source>
        <dbReference type="HAMAP-Rule" id="MF_01902"/>
    </source>
</evidence>
<dbReference type="InterPro" id="IPR040982">
    <property type="entry name" value="DNA_pol3_finger"/>
</dbReference>
<dbReference type="Pfam" id="PF17657">
    <property type="entry name" value="DNA_pol3_finger"/>
    <property type="match status" value="1"/>
</dbReference>
<dbReference type="InterPro" id="IPR004365">
    <property type="entry name" value="NA-bd_OB_tRNA"/>
</dbReference>
<gene>
    <name evidence="15" type="primary">dnaE</name>
    <name evidence="13" type="synonym">dnaE2</name>
    <name evidence="15" type="ORF">EOE67_13510</name>
</gene>
<dbReference type="Gene3D" id="3.20.20.140">
    <property type="entry name" value="Metal-dependent hydrolases"/>
    <property type="match status" value="1"/>
</dbReference>
<dbReference type="InterPro" id="IPR004805">
    <property type="entry name" value="DnaE2/DnaE/PolC"/>
</dbReference>
<dbReference type="Proteomes" id="UP000283077">
    <property type="component" value="Unassembled WGS sequence"/>
</dbReference>
<proteinExistence type="inferred from homology"/>
<dbReference type="HAMAP" id="MF_01902">
    <property type="entry name" value="DNApol_error_prone"/>
    <property type="match status" value="1"/>
</dbReference>
<comment type="function">
    <text evidence="13">DNA polymerase involved in damage-induced mutagenesis and translesion synthesis (TLS). It is not the major replicative DNA polymerase.</text>
</comment>
<evidence type="ECO:0000256" key="6">
    <source>
        <dbReference type="ARBA" id="ARBA00022679"/>
    </source>
</evidence>
<feature type="domain" description="Polymerase/histidinol phosphatase N-terminal" evidence="14">
    <location>
        <begin position="4"/>
        <end position="73"/>
    </location>
</feature>
<keyword evidence="5 13" id="KW-0963">Cytoplasm</keyword>
<dbReference type="InterPro" id="IPR004013">
    <property type="entry name" value="PHP_dom"/>
</dbReference>
<dbReference type="NCBIfam" id="NF004225">
    <property type="entry name" value="PRK05672.1"/>
    <property type="match status" value="1"/>
</dbReference>
<dbReference type="AlphaFoldDB" id="A0A437QM86"/>
<comment type="subcellular location">
    <subcellularLocation>
        <location evidence="1 13">Cytoplasm</location>
    </subcellularLocation>
</comment>
<evidence type="ECO:0000256" key="8">
    <source>
        <dbReference type="ARBA" id="ARBA00022705"/>
    </source>
</evidence>
<dbReference type="GO" id="GO:0005737">
    <property type="term" value="C:cytoplasm"/>
    <property type="evidence" value="ECO:0007669"/>
    <property type="project" value="UniProtKB-SubCell"/>
</dbReference>
<evidence type="ECO:0000256" key="4">
    <source>
        <dbReference type="ARBA" id="ARBA00017273"/>
    </source>
</evidence>
<organism evidence="15 16">
    <name type="scientific">Rheinheimera riviphila</name>
    <dbReference type="NCBI Taxonomy" id="1834037"/>
    <lineage>
        <taxon>Bacteria</taxon>
        <taxon>Pseudomonadati</taxon>
        <taxon>Pseudomonadota</taxon>
        <taxon>Gammaproteobacteria</taxon>
        <taxon>Chromatiales</taxon>
        <taxon>Chromatiaceae</taxon>
        <taxon>Rheinheimera</taxon>
    </lineage>
</organism>
<dbReference type="GO" id="GO:0003676">
    <property type="term" value="F:nucleic acid binding"/>
    <property type="evidence" value="ECO:0007669"/>
    <property type="project" value="InterPro"/>
</dbReference>
<dbReference type="InterPro" id="IPR011708">
    <property type="entry name" value="DNA_pol3_alpha_NTPase_dom"/>
</dbReference>
<evidence type="ECO:0000256" key="12">
    <source>
        <dbReference type="ARBA" id="ARBA00049244"/>
    </source>
</evidence>
<dbReference type="NCBIfam" id="TIGR00594">
    <property type="entry name" value="polc"/>
    <property type="match status" value="1"/>
</dbReference>
<dbReference type="PANTHER" id="PTHR32294">
    <property type="entry name" value="DNA POLYMERASE III SUBUNIT ALPHA"/>
    <property type="match status" value="1"/>
</dbReference>
<comment type="caution">
    <text evidence="15">The sequence shown here is derived from an EMBL/GenBank/DDBJ whole genome shotgun (WGS) entry which is preliminary data.</text>
</comment>
<dbReference type="SUPFAM" id="SSF89550">
    <property type="entry name" value="PHP domain-like"/>
    <property type="match status" value="1"/>
</dbReference>
<keyword evidence="7 13" id="KW-0548">Nucleotidyltransferase</keyword>
<dbReference type="Pfam" id="PF14579">
    <property type="entry name" value="HHH_6"/>
    <property type="match status" value="1"/>
</dbReference>
<keyword evidence="8 13" id="KW-0235">DNA replication</keyword>
<dbReference type="EC" id="2.7.7.7" evidence="3 13"/>
<evidence type="ECO:0000256" key="7">
    <source>
        <dbReference type="ARBA" id="ARBA00022695"/>
    </source>
</evidence>